<dbReference type="PANTHER" id="PTHR12301">
    <property type="entry name" value="SAM-DOMAIN, SH3 AND NUCLEAR LOCALIZATION SIGNALS PROTEIN RELATED"/>
    <property type="match status" value="1"/>
</dbReference>
<evidence type="ECO:0000313" key="3">
    <source>
        <dbReference type="Proteomes" id="UP000708208"/>
    </source>
</evidence>
<feature type="domain" description="SAM" evidence="1">
    <location>
        <begin position="26"/>
        <end position="90"/>
    </location>
</feature>
<dbReference type="InterPro" id="IPR051725">
    <property type="entry name" value="SAM-SH3_domain_protein"/>
</dbReference>
<dbReference type="SMART" id="SM00454">
    <property type="entry name" value="SAM"/>
    <property type="match status" value="1"/>
</dbReference>
<dbReference type="OrthoDB" id="10047268at2759"/>
<protein>
    <recommendedName>
        <fullName evidence="1">SAM domain-containing protein</fullName>
    </recommendedName>
</protein>
<evidence type="ECO:0000259" key="1">
    <source>
        <dbReference type="PROSITE" id="PS50105"/>
    </source>
</evidence>
<sequence length="320" mass="35816">MTSKNVPTVFSAVESEISGSDARGEPGEKELFHWLHSLELTHHFDKFLDHGYEDLGICMEIGEADLHAIGVSDIHERLALLQSVRQLRAQQQQQQIKPQPKISINNNNKNEVSTISPMVASADLSSASMSVHPPVTSSLYSTWNYPKQRGDCFFMEKPPMRGELSGSIRDASMRDGSMQYWQNKDLRVRATQASGSLGGFRFNGDSDNRNYVEVNDDDVDDAEPLYESVSPVPDMYAMRRVLGSRSNPLTPKHFQSCAIVRDRFIDAHTSNEKISGLNHEEESFCYASNSIPPPGTGVNLARLRTQLRDQVMQDGINISR</sequence>
<dbReference type="AlphaFoldDB" id="A0A8J2L2X0"/>
<evidence type="ECO:0000313" key="2">
    <source>
        <dbReference type="EMBL" id="CAG7786678.1"/>
    </source>
</evidence>
<proteinExistence type="predicted"/>
<dbReference type="EMBL" id="CAJVCH010322850">
    <property type="protein sequence ID" value="CAG7786678.1"/>
    <property type="molecule type" value="Genomic_DNA"/>
</dbReference>
<dbReference type="PANTHER" id="PTHR12301:SF8">
    <property type="entry name" value="STERILE ALPHA MOTIF DOMAIN-CONTAINING PROTEIN 5"/>
    <property type="match status" value="1"/>
</dbReference>
<comment type="caution">
    <text evidence="2">The sequence shown here is derived from an EMBL/GenBank/DDBJ whole genome shotgun (WGS) entry which is preliminary data.</text>
</comment>
<organism evidence="2 3">
    <name type="scientific">Allacma fusca</name>
    <dbReference type="NCBI Taxonomy" id="39272"/>
    <lineage>
        <taxon>Eukaryota</taxon>
        <taxon>Metazoa</taxon>
        <taxon>Ecdysozoa</taxon>
        <taxon>Arthropoda</taxon>
        <taxon>Hexapoda</taxon>
        <taxon>Collembola</taxon>
        <taxon>Symphypleona</taxon>
        <taxon>Sminthuridae</taxon>
        <taxon>Allacma</taxon>
    </lineage>
</organism>
<name>A0A8J2L2X0_9HEXA</name>
<keyword evidence="3" id="KW-1185">Reference proteome</keyword>
<dbReference type="Proteomes" id="UP000708208">
    <property type="component" value="Unassembled WGS sequence"/>
</dbReference>
<feature type="non-terminal residue" evidence="2">
    <location>
        <position position="320"/>
    </location>
</feature>
<gene>
    <name evidence="2" type="ORF">AFUS01_LOCUS25237</name>
</gene>
<reference evidence="2" key="1">
    <citation type="submission" date="2021-06" db="EMBL/GenBank/DDBJ databases">
        <authorList>
            <person name="Hodson N. C."/>
            <person name="Mongue J. A."/>
            <person name="Jaron S. K."/>
        </authorList>
    </citation>
    <scope>NUCLEOTIDE SEQUENCE</scope>
</reference>
<dbReference type="Pfam" id="PF00536">
    <property type="entry name" value="SAM_1"/>
    <property type="match status" value="1"/>
</dbReference>
<accession>A0A8J2L2X0</accession>
<dbReference type="InterPro" id="IPR001660">
    <property type="entry name" value="SAM"/>
</dbReference>
<dbReference type="PROSITE" id="PS50105">
    <property type="entry name" value="SAM_DOMAIN"/>
    <property type="match status" value="1"/>
</dbReference>